<evidence type="ECO:0000256" key="1">
    <source>
        <dbReference type="ARBA" id="ARBA00004613"/>
    </source>
</evidence>
<evidence type="ECO:0000256" key="3">
    <source>
        <dbReference type="ARBA" id="ARBA00022525"/>
    </source>
</evidence>
<evidence type="ECO:0000256" key="2">
    <source>
        <dbReference type="ARBA" id="ARBA00010071"/>
    </source>
</evidence>
<comment type="subcellular location">
    <subcellularLocation>
        <location evidence="1">Secreted</location>
    </subcellularLocation>
</comment>
<reference evidence="5 6" key="1">
    <citation type="journal article" date="2023" name="bioRxiv">
        <title>Conserved and derived expression patterns and positive selection on dental genes reveal complex evolutionary context of ever-growing rodent molars.</title>
        <authorList>
            <person name="Calamari Z.T."/>
            <person name="Song A."/>
            <person name="Cohen E."/>
            <person name="Akter M."/>
            <person name="Roy R.D."/>
            <person name="Hallikas O."/>
            <person name="Christensen M.M."/>
            <person name="Li P."/>
            <person name="Marangoni P."/>
            <person name="Jernvall J."/>
            <person name="Klein O.D."/>
        </authorList>
    </citation>
    <scope>NUCLEOTIDE SEQUENCE [LARGE SCALE GENOMIC DNA]</scope>
    <source>
        <strain evidence="5">V071</strain>
    </source>
</reference>
<dbReference type="InterPro" id="IPR033222">
    <property type="entry name" value="PLAC1_fam"/>
</dbReference>
<sequence>MKYSPFYFLALRLKCTNRWFYLRIKATLFHNIFMEPDEVFLGYGCPVSVVWPNDIYDFTYHTYSCGIVNKVLYDVTLLQTYLTYIPKNSTNQTEMHLSCVLHSRYPLSCEAESRGDFTDNPPEWEVDMTTRRKDQAAPAVPLNVFGNHKKAGWMLTSGNFMAHYHLQNQSSDHSSETD</sequence>
<protein>
    <submittedName>
        <fullName evidence="5">Uncharacterized protein</fullName>
    </submittedName>
</protein>
<dbReference type="PANTHER" id="PTHR14380:SF3">
    <property type="entry name" value="OOCYTE-SECRETED PROTEIN 1"/>
    <property type="match status" value="1"/>
</dbReference>
<dbReference type="AlphaFoldDB" id="A0AAW0H572"/>
<comment type="similarity">
    <text evidence="2">Belongs to the PLAC1 family.</text>
</comment>
<evidence type="ECO:0000313" key="5">
    <source>
        <dbReference type="EMBL" id="KAK7796861.1"/>
    </source>
</evidence>
<keyword evidence="3" id="KW-0964">Secreted</keyword>
<dbReference type="PANTHER" id="PTHR14380">
    <property type="entry name" value="PLACENTA-SPECIFIC PROTEIN 1"/>
    <property type="match status" value="1"/>
</dbReference>
<organism evidence="5 6">
    <name type="scientific">Myodes glareolus</name>
    <name type="common">Bank vole</name>
    <name type="synonym">Clethrionomys glareolus</name>
    <dbReference type="NCBI Taxonomy" id="447135"/>
    <lineage>
        <taxon>Eukaryota</taxon>
        <taxon>Metazoa</taxon>
        <taxon>Chordata</taxon>
        <taxon>Craniata</taxon>
        <taxon>Vertebrata</taxon>
        <taxon>Euteleostomi</taxon>
        <taxon>Mammalia</taxon>
        <taxon>Eutheria</taxon>
        <taxon>Euarchontoglires</taxon>
        <taxon>Glires</taxon>
        <taxon>Rodentia</taxon>
        <taxon>Myomorpha</taxon>
        <taxon>Muroidea</taxon>
        <taxon>Cricetidae</taxon>
        <taxon>Arvicolinae</taxon>
        <taxon>Myodes</taxon>
    </lineage>
</organism>
<keyword evidence="6" id="KW-1185">Reference proteome</keyword>
<evidence type="ECO:0000313" key="6">
    <source>
        <dbReference type="Proteomes" id="UP001488838"/>
    </source>
</evidence>
<accession>A0AAW0H572</accession>
<proteinExistence type="inferred from homology"/>
<evidence type="ECO:0000256" key="4">
    <source>
        <dbReference type="ARBA" id="ARBA00022729"/>
    </source>
</evidence>
<dbReference type="EMBL" id="JBBHLL010000984">
    <property type="protein sequence ID" value="KAK7796861.1"/>
    <property type="molecule type" value="Genomic_DNA"/>
</dbReference>
<dbReference type="Proteomes" id="UP001488838">
    <property type="component" value="Unassembled WGS sequence"/>
</dbReference>
<name>A0AAW0H572_MYOGA</name>
<comment type="caution">
    <text evidence="5">The sequence shown here is derived from an EMBL/GenBank/DDBJ whole genome shotgun (WGS) entry which is preliminary data.</text>
</comment>
<keyword evidence="4" id="KW-0732">Signal</keyword>
<gene>
    <name evidence="5" type="ORF">U0070_011668</name>
</gene>
<dbReference type="GO" id="GO:0005576">
    <property type="term" value="C:extracellular region"/>
    <property type="evidence" value="ECO:0007669"/>
    <property type="project" value="UniProtKB-SubCell"/>
</dbReference>